<dbReference type="AlphaFoldDB" id="A0A1F5YQ92"/>
<proteinExistence type="inferred from homology"/>
<evidence type="ECO:0000313" key="3">
    <source>
        <dbReference type="Proteomes" id="UP000176665"/>
    </source>
</evidence>
<dbReference type="Proteomes" id="UP000176665">
    <property type="component" value="Unassembled WGS sequence"/>
</dbReference>
<evidence type="ECO:0000256" key="1">
    <source>
        <dbReference type="ARBA" id="ARBA00009981"/>
    </source>
</evidence>
<organism evidence="2 3">
    <name type="scientific">Candidatus Gottesmanbacteria bacterium RBG_16_37_8</name>
    <dbReference type="NCBI Taxonomy" id="1798371"/>
    <lineage>
        <taxon>Bacteria</taxon>
        <taxon>Candidatus Gottesmaniibacteriota</taxon>
    </lineage>
</organism>
<sequence>MNNYNDIISITELRRNFGEITKNLALKKEIILTRGGEPFAILKPAPNVKRKLLMKAAGAWKNTELDDDKLWKKVLIRKSRKKPITL</sequence>
<dbReference type="InterPro" id="IPR036165">
    <property type="entry name" value="YefM-like_sf"/>
</dbReference>
<name>A0A1F5YQ92_9BACT</name>
<comment type="caution">
    <text evidence="2">The sequence shown here is derived from an EMBL/GenBank/DDBJ whole genome shotgun (WGS) entry which is preliminary data.</text>
</comment>
<gene>
    <name evidence="2" type="ORF">A2W14_06525</name>
</gene>
<dbReference type="EMBL" id="MFJA01000073">
    <property type="protein sequence ID" value="OGG02157.1"/>
    <property type="molecule type" value="Genomic_DNA"/>
</dbReference>
<evidence type="ECO:0000313" key="2">
    <source>
        <dbReference type="EMBL" id="OGG02157.1"/>
    </source>
</evidence>
<accession>A0A1F5YQ92</accession>
<dbReference type="STRING" id="1798371.A2W14_06525"/>
<evidence type="ECO:0008006" key="4">
    <source>
        <dbReference type="Google" id="ProtNLM"/>
    </source>
</evidence>
<comment type="similarity">
    <text evidence="1">Belongs to the phD/YefM antitoxin family.</text>
</comment>
<protein>
    <recommendedName>
        <fullName evidence="4">Antitoxin</fullName>
    </recommendedName>
</protein>
<dbReference type="SUPFAM" id="SSF143120">
    <property type="entry name" value="YefM-like"/>
    <property type="match status" value="1"/>
</dbReference>
<reference evidence="2 3" key="1">
    <citation type="journal article" date="2016" name="Nat. Commun.">
        <title>Thousands of microbial genomes shed light on interconnected biogeochemical processes in an aquifer system.</title>
        <authorList>
            <person name="Anantharaman K."/>
            <person name="Brown C.T."/>
            <person name="Hug L.A."/>
            <person name="Sharon I."/>
            <person name="Castelle C.J."/>
            <person name="Probst A.J."/>
            <person name="Thomas B.C."/>
            <person name="Singh A."/>
            <person name="Wilkins M.J."/>
            <person name="Karaoz U."/>
            <person name="Brodie E.L."/>
            <person name="Williams K.H."/>
            <person name="Hubbard S.S."/>
            <person name="Banfield J.F."/>
        </authorList>
    </citation>
    <scope>NUCLEOTIDE SEQUENCE [LARGE SCALE GENOMIC DNA]</scope>
</reference>